<dbReference type="KEGG" id="ajg:KKR91_08030"/>
<evidence type="ECO:0000313" key="2">
    <source>
        <dbReference type="EMBL" id="QWC11480.1"/>
    </source>
</evidence>
<organism evidence="2 3">
    <name type="scientific">Arthrobacter jiangjiafuii</name>
    <dbReference type="NCBI Taxonomy" id="2817475"/>
    <lineage>
        <taxon>Bacteria</taxon>
        <taxon>Bacillati</taxon>
        <taxon>Actinomycetota</taxon>
        <taxon>Actinomycetes</taxon>
        <taxon>Micrococcales</taxon>
        <taxon>Micrococcaceae</taxon>
        <taxon>Arthrobacter</taxon>
    </lineage>
</organism>
<dbReference type="RefSeq" id="WP_210228488.1">
    <property type="nucleotide sequence ID" value="NZ_CP076022.1"/>
</dbReference>
<dbReference type="EMBL" id="CP076022">
    <property type="protein sequence ID" value="QWC11480.1"/>
    <property type="molecule type" value="Genomic_DNA"/>
</dbReference>
<keyword evidence="3" id="KW-1185">Reference proteome</keyword>
<accession>A0A975R105</accession>
<evidence type="ECO:0000313" key="3">
    <source>
        <dbReference type="Proteomes" id="UP000676885"/>
    </source>
</evidence>
<proteinExistence type="predicted"/>
<reference evidence="2 3" key="1">
    <citation type="submission" date="2021-05" db="EMBL/GenBank/DDBJ databases">
        <title>Novel species in genus Arthrobacter.</title>
        <authorList>
            <person name="Zhang G."/>
        </authorList>
    </citation>
    <scope>NUCLEOTIDE SEQUENCE [LARGE SCALE GENOMIC DNA]</scope>
    <source>
        <strain evidence="3">zg-ZUI227</strain>
    </source>
</reference>
<dbReference type="Proteomes" id="UP000676885">
    <property type="component" value="Chromosome"/>
</dbReference>
<name>A0A975R105_9MICC</name>
<dbReference type="AlphaFoldDB" id="A0A975R105"/>
<evidence type="ECO:0000256" key="1">
    <source>
        <dbReference type="SAM" id="MobiDB-lite"/>
    </source>
</evidence>
<feature type="region of interest" description="Disordered" evidence="1">
    <location>
        <begin position="68"/>
        <end position="87"/>
    </location>
</feature>
<gene>
    <name evidence="2" type="ORF">KKR91_08030</name>
</gene>
<protein>
    <submittedName>
        <fullName evidence="2">Uncharacterized protein</fullName>
    </submittedName>
</protein>
<sequence>MRRVCCLRRSARRRPPGPVRESATFPADQAGAINGIFEAGSPIALNSLPPEAPGFAAQSLALEALGQGLSKASASSSRPGEGRRRRQECAAVVVISITRGGRNMRTPMGERQGLCVCMD</sequence>